<feature type="region of interest" description="Disordered" evidence="1">
    <location>
        <begin position="345"/>
        <end position="365"/>
    </location>
</feature>
<dbReference type="Gene3D" id="3.80.10.10">
    <property type="entry name" value="Ribonuclease Inhibitor"/>
    <property type="match status" value="1"/>
</dbReference>
<keyword evidence="2" id="KW-0472">Membrane</keyword>
<feature type="chain" id="PRO_5035444421" description="Protein kinase domain-containing protein" evidence="3">
    <location>
        <begin position="20"/>
        <end position="776"/>
    </location>
</feature>
<dbReference type="InterPro" id="IPR032675">
    <property type="entry name" value="LRR_dom_sf"/>
</dbReference>
<organism evidence="5 6">
    <name type="scientific">Pythium oligandrum</name>
    <name type="common">Mycoparasitic fungus</name>
    <dbReference type="NCBI Taxonomy" id="41045"/>
    <lineage>
        <taxon>Eukaryota</taxon>
        <taxon>Sar</taxon>
        <taxon>Stramenopiles</taxon>
        <taxon>Oomycota</taxon>
        <taxon>Peronosporomycetes</taxon>
        <taxon>Pythiales</taxon>
        <taxon>Pythiaceae</taxon>
        <taxon>Pythium</taxon>
    </lineage>
</organism>
<dbReference type="Pfam" id="PF07714">
    <property type="entry name" value="PK_Tyr_Ser-Thr"/>
    <property type="match status" value="1"/>
</dbReference>
<dbReference type="InterPro" id="IPR000719">
    <property type="entry name" value="Prot_kinase_dom"/>
</dbReference>
<dbReference type="SMART" id="SM00364">
    <property type="entry name" value="LRR_BAC"/>
    <property type="match status" value="3"/>
</dbReference>
<evidence type="ECO:0000313" key="6">
    <source>
        <dbReference type="Proteomes" id="UP000794436"/>
    </source>
</evidence>
<dbReference type="InterPro" id="IPR011009">
    <property type="entry name" value="Kinase-like_dom_sf"/>
</dbReference>
<protein>
    <recommendedName>
        <fullName evidence="4">Protein kinase domain-containing protein</fullName>
    </recommendedName>
</protein>
<dbReference type="PRINTS" id="PR00109">
    <property type="entry name" value="TYRKINASE"/>
</dbReference>
<comment type="caution">
    <text evidence="5">The sequence shown here is derived from an EMBL/GenBank/DDBJ whole genome shotgun (WGS) entry which is preliminary data.</text>
</comment>
<dbReference type="GO" id="GO:0004674">
    <property type="term" value="F:protein serine/threonine kinase activity"/>
    <property type="evidence" value="ECO:0007669"/>
    <property type="project" value="TreeGrafter"/>
</dbReference>
<evidence type="ECO:0000256" key="2">
    <source>
        <dbReference type="SAM" id="Phobius"/>
    </source>
</evidence>
<evidence type="ECO:0000256" key="1">
    <source>
        <dbReference type="SAM" id="MobiDB-lite"/>
    </source>
</evidence>
<keyword evidence="6" id="KW-1185">Reference proteome</keyword>
<keyword evidence="2" id="KW-0812">Transmembrane</keyword>
<dbReference type="OrthoDB" id="116005at2759"/>
<dbReference type="Gene3D" id="1.10.510.10">
    <property type="entry name" value="Transferase(Phosphotransferase) domain 1"/>
    <property type="match status" value="1"/>
</dbReference>
<dbReference type="Proteomes" id="UP000794436">
    <property type="component" value="Unassembled WGS sequence"/>
</dbReference>
<proteinExistence type="predicted"/>
<sequence>MRFLVACSAIALLLSGVFADQAPQTATNANGILESDVVSVCPAQDKRVLRRDATNAYTSDIITHNCTVVGQLNVSESGVLEASSQALDGVLSHPDAPELNFAYNRLVFFSNDVPATTTSSLSLQGNRLTDLDDVTLPPSLQYLNLENCLITSLATAAFPETLQTLRLGSNALYMPAKIKFPKSLRVLAMENQPLQSVDSLELPSKLQTLIIHSTNLSSLNTTKTLPDSIVELNVAHNSLTKFPNMYSFPSIAQVNISFNSIESIKGIHFPKTLKRLDLRGNPLQELEIARSDLAMFQETSYLLPTVSQTVCRSSSAKRVRIENTEICVLEDAEFNRLYEHLASGNRSEATNSSSPSDDTKTTLTPIPTEAAQPSALDDEQTQKPFSWTFLIIGIVTIVMAVMGIISMLSWKHREMRKKMKKMIDRANGLRTSSFNGDLLRAVGLEGELIAPRYESNGIKILRVLGKAGGGIVYLSELRRPQEGEDGEQRTSKIPDNRISSGDLEGMSAGEQLVTLKRMVPEQSGENSRGLVSFIQEIQLMSQLNHPKIISFMGICWNTLADVSMVTEYLPNGDLRTLLKVEKERQAFGHRRRLRWMDSHTSFAPTMSIPANVLPSKSSIALDIVEGLVYLQSFEPAVIHHELRSKNILFSAQYDAKTCNFGAPCEYQLDVTRTTTMDTVAWIAPEVLRGERYTVKSDIYSFGIILTELATCSVPFEGMANAAIVLKVTNDDERPSLDDAECPDQIKRLARLCMSGKPEERPSAVQLHRDLRGFHQV</sequence>
<feature type="compositionally biased region" description="Basic and acidic residues" evidence="1">
    <location>
        <begin position="480"/>
        <end position="495"/>
    </location>
</feature>
<keyword evidence="3" id="KW-0732">Signal</keyword>
<reference evidence="5" key="1">
    <citation type="submission" date="2019-03" db="EMBL/GenBank/DDBJ databases">
        <title>Long read genome sequence of the mycoparasitic Pythium oligandrum ATCC 38472 isolated from sugarbeet rhizosphere.</title>
        <authorList>
            <person name="Gaulin E."/>
        </authorList>
    </citation>
    <scope>NUCLEOTIDE SEQUENCE</scope>
    <source>
        <strain evidence="5">ATCC 38472_TT</strain>
    </source>
</reference>
<dbReference type="PANTHER" id="PTHR44329">
    <property type="entry name" value="SERINE/THREONINE-PROTEIN KINASE TNNI3K-RELATED"/>
    <property type="match status" value="1"/>
</dbReference>
<evidence type="ECO:0000259" key="4">
    <source>
        <dbReference type="PROSITE" id="PS50011"/>
    </source>
</evidence>
<dbReference type="PANTHER" id="PTHR44329:SF214">
    <property type="entry name" value="PROTEIN KINASE DOMAIN-CONTAINING PROTEIN"/>
    <property type="match status" value="1"/>
</dbReference>
<feature type="domain" description="Protein kinase" evidence="4">
    <location>
        <begin position="458"/>
        <end position="776"/>
    </location>
</feature>
<dbReference type="InterPro" id="IPR051681">
    <property type="entry name" value="Ser/Thr_Kinases-Pseudokinases"/>
</dbReference>
<evidence type="ECO:0000313" key="5">
    <source>
        <dbReference type="EMBL" id="TMW58371.1"/>
    </source>
</evidence>
<gene>
    <name evidence="5" type="ORF">Poli38472_009930</name>
</gene>
<keyword evidence="2" id="KW-1133">Transmembrane helix</keyword>
<feature type="transmembrane region" description="Helical" evidence="2">
    <location>
        <begin position="387"/>
        <end position="410"/>
    </location>
</feature>
<dbReference type="SUPFAM" id="SSF52058">
    <property type="entry name" value="L domain-like"/>
    <property type="match status" value="1"/>
</dbReference>
<feature type="signal peptide" evidence="3">
    <location>
        <begin position="1"/>
        <end position="19"/>
    </location>
</feature>
<dbReference type="InterPro" id="IPR001245">
    <property type="entry name" value="Ser-Thr/Tyr_kinase_cat_dom"/>
</dbReference>
<dbReference type="PROSITE" id="PS50011">
    <property type="entry name" value="PROTEIN_KINASE_DOM"/>
    <property type="match status" value="1"/>
</dbReference>
<evidence type="ECO:0000256" key="3">
    <source>
        <dbReference type="SAM" id="SignalP"/>
    </source>
</evidence>
<dbReference type="GO" id="GO:0005524">
    <property type="term" value="F:ATP binding"/>
    <property type="evidence" value="ECO:0007669"/>
    <property type="project" value="InterPro"/>
</dbReference>
<dbReference type="SUPFAM" id="SSF56112">
    <property type="entry name" value="Protein kinase-like (PK-like)"/>
    <property type="match status" value="1"/>
</dbReference>
<accession>A0A8K1C810</accession>
<feature type="region of interest" description="Disordered" evidence="1">
    <location>
        <begin position="480"/>
        <end position="502"/>
    </location>
</feature>
<name>A0A8K1C810_PYTOL</name>
<dbReference type="AlphaFoldDB" id="A0A8K1C810"/>
<dbReference type="EMBL" id="SPLM01000111">
    <property type="protein sequence ID" value="TMW58371.1"/>
    <property type="molecule type" value="Genomic_DNA"/>
</dbReference>